<organism evidence="1 2">
    <name type="scientific">Nocardioides daedukensis</name>
    <dbReference type="NCBI Taxonomy" id="634462"/>
    <lineage>
        <taxon>Bacteria</taxon>
        <taxon>Bacillati</taxon>
        <taxon>Actinomycetota</taxon>
        <taxon>Actinomycetes</taxon>
        <taxon>Propionibacteriales</taxon>
        <taxon>Nocardioidaceae</taxon>
        <taxon>Nocardioides</taxon>
    </lineage>
</organism>
<name>A0A7Y9RXC6_9ACTN</name>
<evidence type="ECO:0000313" key="1">
    <source>
        <dbReference type="EMBL" id="NYG57151.1"/>
    </source>
</evidence>
<protein>
    <submittedName>
        <fullName evidence="1">Uncharacterized protein</fullName>
    </submittedName>
</protein>
<sequence length="85" mass="8947">MVDDALASLGWPAGTELVLEPCRTPQRGQVVLARDGAQERIGIFEVQLGRAALRTDHGSVWIGRASQVIGAVTVAGAPLTGMPQR</sequence>
<evidence type="ECO:0000313" key="2">
    <source>
        <dbReference type="Proteomes" id="UP000540656"/>
    </source>
</evidence>
<comment type="caution">
    <text evidence="1">The sequence shown here is derived from an EMBL/GenBank/DDBJ whole genome shotgun (WGS) entry which is preliminary data.</text>
</comment>
<keyword evidence="2" id="KW-1185">Reference proteome</keyword>
<reference evidence="1 2" key="1">
    <citation type="submission" date="2020-07" db="EMBL/GenBank/DDBJ databases">
        <title>Sequencing the genomes of 1000 actinobacteria strains.</title>
        <authorList>
            <person name="Klenk H.-P."/>
        </authorList>
    </citation>
    <scope>NUCLEOTIDE SEQUENCE [LARGE SCALE GENOMIC DNA]</scope>
    <source>
        <strain evidence="1 2">DSM 23819</strain>
    </source>
</reference>
<gene>
    <name evidence="1" type="ORF">BJ980_000074</name>
</gene>
<dbReference type="RefSeq" id="WP_179500466.1">
    <property type="nucleotide sequence ID" value="NZ_JACCAA010000001.1"/>
</dbReference>
<accession>A0A7Y9RXC6</accession>
<dbReference type="Proteomes" id="UP000540656">
    <property type="component" value="Unassembled WGS sequence"/>
</dbReference>
<dbReference type="AlphaFoldDB" id="A0A7Y9RXC6"/>
<dbReference type="EMBL" id="JACCAA010000001">
    <property type="protein sequence ID" value="NYG57151.1"/>
    <property type="molecule type" value="Genomic_DNA"/>
</dbReference>
<proteinExistence type="predicted"/>